<keyword evidence="1" id="KW-0812">Transmembrane</keyword>
<name>A0A078AH84_STYLE</name>
<feature type="chain" id="PRO_5001729503" description="YHYH domain-containing protein" evidence="2">
    <location>
        <begin position="28"/>
        <end position="467"/>
    </location>
</feature>
<keyword evidence="4" id="KW-1185">Reference proteome</keyword>
<feature type="signal peptide" evidence="2">
    <location>
        <begin position="1"/>
        <end position="27"/>
    </location>
</feature>
<reference evidence="3 4" key="1">
    <citation type="submission" date="2014-06" db="EMBL/GenBank/DDBJ databases">
        <authorList>
            <person name="Swart Estienne"/>
        </authorList>
    </citation>
    <scope>NUCLEOTIDE SEQUENCE [LARGE SCALE GENOMIC DNA]</scope>
    <source>
        <strain evidence="3 4">130c</strain>
    </source>
</reference>
<evidence type="ECO:0008006" key="5">
    <source>
        <dbReference type="Google" id="ProtNLM"/>
    </source>
</evidence>
<proteinExistence type="predicted"/>
<accession>A0A078AH84</accession>
<protein>
    <recommendedName>
        <fullName evidence="5">YHYH domain-containing protein</fullName>
    </recommendedName>
</protein>
<keyword evidence="1" id="KW-0472">Membrane</keyword>
<feature type="transmembrane region" description="Helical" evidence="1">
    <location>
        <begin position="447"/>
        <end position="466"/>
    </location>
</feature>
<evidence type="ECO:0000256" key="2">
    <source>
        <dbReference type="SAM" id="SignalP"/>
    </source>
</evidence>
<keyword evidence="1" id="KW-1133">Transmembrane helix</keyword>
<keyword evidence="2" id="KW-0732">Signal</keyword>
<organism evidence="3 4">
    <name type="scientific">Stylonychia lemnae</name>
    <name type="common">Ciliate</name>
    <dbReference type="NCBI Taxonomy" id="5949"/>
    <lineage>
        <taxon>Eukaryota</taxon>
        <taxon>Sar</taxon>
        <taxon>Alveolata</taxon>
        <taxon>Ciliophora</taxon>
        <taxon>Intramacronucleata</taxon>
        <taxon>Spirotrichea</taxon>
        <taxon>Stichotrichia</taxon>
        <taxon>Sporadotrichida</taxon>
        <taxon>Oxytrichidae</taxon>
        <taxon>Stylonychinae</taxon>
        <taxon>Stylonychia</taxon>
    </lineage>
</organism>
<dbReference type="InParanoid" id="A0A078AH84"/>
<evidence type="ECO:0000256" key="1">
    <source>
        <dbReference type="SAM" id="Phobius"/>
    </source>
</evidence>
<sequence>MKTQTKLKIILVGTVLSTLHKVGQVQATPGVQALGSKYNDCEDMINLVDCTDCYSMSRANNGGIQRFPFSDEQLVDTAVDFELVTCAFVGECPDGVLRNSCNWRRYFGYSCFTQTSLQNTPLASLETNAIMQLILAGGLTGYTVGTNSLPNHCYYSDHNAPKGSEATFNFYSMTGVFNPNVLWNDVYLTNSFGGEAEIDYIYMNVNDQTDIDNLLCDHTWAKSTTLPSASLYTQSYSQYTYPAGVRTIVLDDWEPNANSFPLLRMPDSNAIVGVALNGVFFFAGSSHYGYDAFFPKAYGARVKPQKVDVDVCLGNVDTYSTYRYHMFSPCIYDIALRTQAMDCKNHEICSVDVRNHSQAYIPQQLRTLDPVGIAKDGRIIYGPYRKDGNLWQPCDVDMCNGHKFSRLNYGYVATMFHPYIVGCWGPGARPVKMYASCSTNGRYCTSGSYLFSSLIVVIVAVLFSFFN</sequence>
<dbReference type="Proteomes" id="UP000039865">
    <property type="component" value="Unassembled WGS sequence"/>
</dbReference>
<gene>
    <name evidence="3" type="primary">Contig15894.g16942</name>
    <name evidence="3" type="ORF">STYLEM_9199</name>
</gene>
<evidence type="ECO:0000313" key="4">
    <source>
        <dbReference type="Proteomes" id="UP000039865"/>
    </source>
</evidence>
<dbReference type="EMBL" id="CCKQ01008742">
    <property type="protein sequence ID" value="CDW80203.1"/>
    <property type="molecule type" value="Genomic_DNA"/>
</dbReference>
<evidence type="ECO:0000313" key="3">
    <source>
        <dbReference type="EMBL" id="CDW80203.1"/>
    </source>
</evidence>
<dbReference type="AlphaFoldDB" id="A0A078AH84"/>